<organism evidence="6 7">
    <name type="scientific">Sphingomonas molluscorum</name>
    <dbReference type="NCBI Taxonomy" id="418184"/>
    <lineage>
        <taxon>Bacteria</taxon>
        <taxon>Pseudomonadati</taxon>
        <taxon>Pseudomonadota</taxon>
        <taxon>Alphaproteobacteria</taxon>
        <taxon>Sphingomonadales</taxon>
        <taxon>Sphingomonadaceae</taxon>
        <taxon>Sphingomonas</taxon>
    </lineage>
</organism>
<evidence type="ECO:0000313" key="7">
    <source>
        <dbReference type="Proteomes" id="UP001380365"/>
    </source>
</evidence>
<dbReference type="SMART" id="SM00387">
    <property type="entry name" value="HATPase_c"/>
    <property type="match status" value="1"/>
</dbReference>
<evidence type="ECO:0000313" key="6">
    <source>
        <dbReference type="EMBL" id="MEJ5093223.1"/>
    </source>
</evidence>
<evidence type="ECO:0000256" key="3">
    <source>
        <dbReference type="ARBA" id="ARBA00023012"/>
    </source>
</evidence>
<dbReference type="CDD" id="cd16917">
    <property type="entry name" value="HATPase_UhpB-NarQ-NarX-like"/>
    <property type="match status" value="1"/>
</dbReference>
<evidence type="ECO:0000256" key="2">
    <source>
        <dbReference type="ARBA" id="ARBA00022777"/>
    </source>
</evidence>
<dbReference type="InterPro" id="IPR011712">
    <property type="entry name" value="Sig_transdc_His_kin_sub3_dim/P"/>
</dbReference>
<keyword evidence="7" id="KW-1185">Reference proteome</keyword>
<name>A0ABU8Q0G7_9SPHN</name>
<gene>
    <name evidence="6" type="ORF">WH159_01500</name>
</gene>
<evidence type="ECO:0000259" key="5">
    <source>
        <dbReference type="SMART" id="SM00387"/>
    </source>
</evidence>
<sequence length="398" mass="43185">MTSEWPRKRRGGNAASTPAKLGDGPDLLAFRTLPVLKDPALEQPPFRNPPVALADLNWRLLTGDPGTSPHDPCARLFGHVAPGDDLLARMRVLAERDPAQFAPLLGAMRAVAAGERAESIHLYTAPDGGEERQQLCLGRLEIAGVPYLKLTWLPATEIFALRKERQRLGRLLMRSQADLIRAQEQERQRVARDLHDNAAQYLAALSLSIARLQSINKDPAVAAVAAELSEFLANYHRVVRGMTYALHPPDLQQHGLNAAVHGLCEGLTRRSNLAIALQIYGLDRRRGTAVESAVFRLVQEALSNVQAHAGAGRVRVRLVGRECCLLAVVQDDGKGLPSDWQDRPSIGVGIPGMARRITELGGTIRIRARRSGTGTIVAAVIPRSGAQDFVFAAGSFPA</sequence>
<keyword evidence="1" id="KW-0808">Transferase</keyword>
<dbReference type="Pfam" id="PF07730">
    <property type="entry name" value="HisKA_3"/>
    <property type="match status" value="1"/>
</dbReference>
<keyword evidence="3" id="KW-0902">Two-component regulatory system</keyword>
<feature type="domain" description="Histidine kinase/HSP90-like ATPase" evidence="5">
    <location>
        <begin position="289"/>
        <end position="385"/>
    </location>
</feature>
<comment type="caution">
    <text evidence="6">The sequence shown here is derived from an EMBL/GenBank/DDBJ whole genome shotgun (WGS) entry which is preliminary data.</text>
</comment>
<dbReference type="EMBL" id="JBBGZA010000001">
    <property type="protein sequence ID" value="MEJ5093223.1"/>
    <property type="molecule type" value="Genomic_DNA"/>
</dbReference>
<protein>
    <submittedName>
        <fullName evidence="6">Histidine kinase</fullName>
    </submittedName>
</protein>
<dbReference type="InterPro" id="IPR036890">
    <property type="entry name" value="HATPase_C_sf"/>
</dbReference>
<feature type="region of interest" description="Disordered" evidence="4">
    <location>
        <begin position="1"/>
        <end position="23"/>
    </location>
</feature>
<dbReference type="Pfam" id="PF02518">
    <property type="entry name" value="HATPase_c"/>
    <property type="match status" value="1"/>
</dbReference>
<dbReference type="PANTHER" id="PTHR24421:SF58">
    <property type="entry name" value="SIGNAL TRANSDUCTION HISTIDINE-PROTEIN KINASE_PHOSPHATASE UHPB"/>
    <property type="match status" value="1"/>
</dbReference>
<dbReference type="SUPFAM" id="SSF55874">
    <property type="entry name" value="ATPase domain of HSP90 chaperone/DNA topoisomerase II/histidine kinase"/>
    <property type="match status" value="1"/>
</dbReference>
<evidence type="ECO:0000256" key="4">
    <source>
        <dbReference type="SAM" id="MobiDB-lite"/>
    </source>
</evidence>
<dbReference type="InterPro" id="IPR050482">
    <property type="entry name" value="Sensor_HK_TwoCompSys"/>
</dbReference>
<proteinExistence type="predicted"/>
<dbReference type="RefSeq" id="WP_132884169.1">
    <property type="nucleotide sequence ID" value="NZ_JBBGZA010000001.1"/>
</dbReference>
<dbReference type="Gene3D" id="1.20.5.1930">
    <property type="match status" value="1"/>
</dbReference>
<dbReference type="Proteomes" id="UP001380365">
    <property type="component" value="Unassembled WGS sequence"/>
</dbReference>
<dbReference type="InterPro" id="IPR003594">
    <property type="entry name" value="HATPase_dom"/>
</dbReference>
<keyword evidence="2 6" id="KW-0418">Kinase</keyword>
<dbReference type="GO" id="GO:0016301">
    <property type="term" value="F:kinase activity"/>
    <property type="evidence" value="ECO:0007669"/>
    <property type="project" value="UniProtKB-KW"/>
</dbReference>
<evidence type="ECO:0000256" key="1">
    <source>
        <dbReference type="ARBA" id="ARBA00022679"/>
    </source>
</evidence>
<reference evidence="6 7" key="1">
    <citation type="submission" date="2023-12" db="EMBL/GenBank/DDBJ databases">
        <title>Gut-associated functions are favored during microbiome assembly across C. elegans life.</title>
        <authorList>
            <person name="Zimmermann J."/>
        </authorList>
    </citation>
    <scope>NUCLEOTIDE SEQUENCE [LARGE SCALE GENOMIC DNA]</scope>
    <source>
        <strain evidence="6 7">JUb134</strain>
    </source>
</reference>
<dbReference type="PANTHER" id="PTHR24421">
    <property type="entry name" value="NITRATE/NITRITE SENSOR PROTEIN NARX-RELATED"/>
    <property type="match status" value="1"/>
</dbReference>
<accession>A0ABU8Q0G7</accession>
<dbReference type="Gene3D" id="3.30.565.10">
    <property type="entry name" value="Histidine kinase-like ATPase, C-terminal domain"/>
    <property type="match status" value="1"/>
</dbReference>